<evidence type="ECO:0000313" key="1">
    <source>
        <dbReference type="EMBL" id="KAF7825430.1"/>
    </source>
</evidence>
<sequence length="74" mass="7482">MSTIMALGMLIARGDEAELLPEATELLGELRLGVGLGNGAGEAVVEDGKVSREDKAVGGGGIESLRARSRCGGI</sequence>
<dbReference type="EMBL" id="JAAIUW010000006">
    <property type="protein sequence ID" value="KAF7825430.1"/>
    <property type="molecule type" value="Genomic_DNA"/>
</dbReference>
<protein>
    <submittedName>
        <fullName evidence="1">Uncharacterized protein</fullName>
    </submittedName>
</protein>
<proteinExistence type="predicted"/>
<gene>
    <name evidence="1" type="ORF">G2W53_016594</name>
</gene>
<reference evidence="1" key="1">
    <citation type="submission" date="2020-09" db="EMBL/GenBank/DDBJ databases">
        <title>Genome-Enabled Discovery of Anthraquinone Biosynthesis in Senna tora.</title>
        <authorList>
            <person name="Kang S.-H."/>
            <person name="Pandey R.P."/>
            <person name="Lee C.-M."/>
            <person name="Sim J.-S."/>
            <person name="Jeong J.-T."/>
            <person name="Choi B.-S."/>
            <person name="Jung M."/>
            <person name="Ginzburg D."/>
            <person name="Zhao K."/>
            <person name="Won S.Y."/>
            <person name="Oh T.-J."/>
            <person name="Yu Y."/>
            <person name="Kim N.-H."/>
            <person name="Lee O.R."/>
            <person name="Lee T.-H."/>
            <person name="Bashyal P."/>
            <person name="Kim T.-S."/>
            <person name="Lee W.-H."/>
            <person name="Kawkins C."/>
            <person name="Kim C.-K."/>
            <person name="Kim J.S."/>
            <person name="Ahn B.O."/>
            <person name="Rhee S.Y."/>
            <person name="Sohng J.K."/>
        </authorList>
    </citation>
    <scope>NUCLEOTIDE SEQUENCE</scope>
    <source>
        <tissue evidence="1">Leaf</tissue>
    </source>
</reference>
<comment type="caution">
    <text evidence="1">The sequence shown here is derived from an EMBL/GenBank/DDBJ whole genome shotgun (WGS) entry which is preliminary data.</text>
</comment>
<organism evidence="1 2">
    <name type="scientific">Senna tora</name>
    <dbReference type="NCBI Taxonomy" id="362788"/>
    <lineage>
        <taxon>Eukaryota</taxon>
        <taxon>Viridiplantae</taxon>
        <taxon>Streptophyta</taxon>
        <taxon>Embryophyta</taxon>
        <taxon>Tracheophyta</taxon>
        <taxon>Spermatophyta</taxon>
        <taxon>Magnoliopsida</taxon>
        <taxon>eudicotyledons</taxon>
        <taxon>Gunneridae</taxon>
        <taxon>Pentapetalae</taxon>
        <taxon>rosids</taxon>
        <taxon>fabids</taxon>
        <taxon>Fabales</taxon>
        <taxon>Fabaceae</taxon>
        <taxon>Caesalpinioideae</taxon>
        <taxon>Cassia clade</taxon>
        <taxon>Senna</taxon>
    </lineage>
</organism>
<dbReference type="AlphaFoldDB" id="A0A834TRW6"/>
<keyword evidence="2" id="KW-1185">Reference proteome</keyword>
<name>A0A834TRW6_9FABA</name>
<dbReference type="Proteomes" id="UP000634136">
    <property type="component" value="Unassembled WGS sequence"/>
</dbReference>
<accession>A0A834TRW6</accession>
<evidence type="ECO:0000313" key="2">
    <source>
        <dbReference type="Proteomes" id="UP000634136"/>
    </source>
</evidence>